<dbReference type="GO" id="GO:0005737">
    <property type="term" value="C:cytoplasm"/>
    <property type="evidence" value="ECO:0007669"/>
    <property type="project" value="UniProtKB-ARBA"/>
</dbReference>
<dbReference type="PANTHER" id="PTHR11685">
    <property type="entry name" value="RBR FAMILY RING FINGER AND IBR DOMAIN-CONTAINING"/>
    <property type="match status" value="1"/>
</dbReference>
<dbReference type="Pfam" id="PF05773">
    <property type="entry name" value="RWD"/>
    <property type="match status" value="1"/>
</dbReference>
<evidence type="ECO:0000256" key="8">
    <source>
        <dbReference type="ARBA" id="ARBA00022737"/>
    </source>
</evidence>
<dbReference type="GO" id="GO:0008270">
    <property type="term" value="F:zinc ion binding"/>
    <property type="evidence" value="ECO:0007669"/>
    <property type="project" value="UniProtKB-KW"/>
</dbReference>
<keyword evidence="20" id="KW-1185">Reference proteome</keyword>
<evidence type="ECO:0000256" key="11">
    <source>
        <dbReference type="ARBA" id="ARBA00022833"/>
    </source>
</evidence>
<reference evidence="19 20" key="1">
    <citation type="submission" date="2015-04" db="EMBL/GenBank/DDBJ databases">
        <title>Complete genome sequence of Schizopora paradoxa KUC8140, a cosmopolitan wood degrader in East Asia.</title>
        <authorList>
            <consortium name="DOE Joint Genome Institute"/>
            <person name="Min B."/>
            <person name="Park H."/>
            <person name="Jang Y."/>
            <person name="Kim J.-J."/>
            <person name="Kim K.H."/>
            <person name="Pangilinan J."/>
            <person name="Lipzen A."/>
            <person name="Riley R."/>
            <person name="Grigoriev I.V."/>
            <person name="Spatafora J.W."/>
            <person name="Choi I.-G."/>
        </authorList>
    </citation>
    <scope>NUCLEOTIDE SEQUENCE [LARGE SCALE GENOMIC DNA]</scope>
    <source>
        <strain evidence="19 20">KUC8140</strain>
    </source>
</reference>
<evidence type="ECO:0000256" key="15">
    <source>
        <dbReference type="PROSITE-ProRule" id="PRU00175"/>
    </source>
</evidence>
<dbReference type="InterPro" id="IPR013083">
    <property type="entry name" value="Znf_RING/FYVE/PHD"/>
</dbReference>
<dbReference type="InterPro" id="IPR017907">
    <property type="entry name" value="Znf_RING_CS"/>
</dbReference>
<dbReference type="InterPro" id="IPR044066">
    <property type="entry name" value="TRIAD_supradom"/>
</dbReference>
<dbReference type="PROSITE" id="PS00518">
    <property type="entry name" value="ZF_RING_1"/>
    <property type="match status" value="1"/>
</dbReference>
<dbReference type="GO" id="GO:0031090">
    <property type="term" value="C:organelle membrane"/>
    <property type="evidence" value="ECO:0007669"/>
    <property type="project" value="UniProtKB-ARBA"/>
</dbReference>
<dbReference type="OrthoDB" id="1431934at2759"/>
<evidence type="ECO:0000313" key="19">
    <source>
        <dbReference type="EMBL" id="KLO20413.1"/>
    </source>
</evidence>
<keyword evidence="10" id="KW-0833">Ubl conjugation pathway</keyword>
<dbReference type="FunCoup" id="A0A0H2SF85">
    <property type="interactions" value="126"/>
</dbReference>
<dbReference type="EC" id="2.3.2.31" evidence="4"/>
<dbReference type="SUPFAM" id="SSF57850">
    <property type="entry name" value="RING/U-box"/>
    <property type="match status" value="3"/>
</dbReference>
<evidence type="ECO:0000256" key="2">
    <source>
        <dbReference type="ARBA" id="ARBA00004167"/>
    </source>
</evidence>
<dbReference type="CDD" id="cd23820">
    <property type="entry name" value="RWD_RNF14"/>
    <property type="match status" value="1"/>
</dbReference>
<feature type="domain" description="RING-type" evidence="16">
    <location>
        <begin position="177"/>
        <end position="222"/>
    </location>
</feature>
<dbReference type="CDD" id="cd20354">
    <property type="entry name" value="Rcat_RBR_RNF14"/>
    <property type="match status" value="1"/>
</dbReference>
<dbReference type="GO" id="GO:0061630">
    <property type="term" value="F:ubiquitin protein ligase activity"/>
    <property type="evidence" value="ECO:0007669"/>
    <property type="project" value="UniProtKB-EC"/>
</dbReference>
<organism evidence="19 20">
    <name type="scientific">Schizopora paradoxa</name>
    <dbReference type="NCBI Taxonomy" id="27342"/>
    <lineage>
        <taxon>Eukaryota</taxon>
        <taxon>Fungi</taxon>
        <taxon>Dikarya</taxon>
        <taxon>Basidiomycota</taxon>
        <taxon>Agaricomycotina</taxon>
        <taxon>Agaricomycetes</taxon>
        <taxon>Hymenochaetales</taxon>
        <taxon>Schizoporaceae</taxon>
        <taxon>Schizopora</taxon>
    </lineage>
</organism>
<dbReference type="Proteomes" id="UP000053477">
    <property type="component" value="Unassembled WGS sequence"/>
</dbReference>
<dbReference type="InterPro" id="IPR002867">
    <property type="entry name" value="IBR_dom"/>
</dbReference>
<evidence type="ECO:0000313" key="20">
    <source>
        <dbReference type="Proteomes" id="UP000053477"/>
    </source>
</evidence>
<dbReference type="PROSITE" id="PS51873">
    <property type="entry name" value="TRIAD"/>
    <property type="match status" value="1"/>
</dbReference>
<evidence type="ECO:0000256" key="1">
    <source>
        <dbReference type="ARBA" id="ARBA00001798"/>
    </source>
</evidence>
<dbReference type="Pfam" id="PF22191">
    <property type="entry name" value="IBR_1"/>
    <property type="match status" value="1"/>
</dbReference>
<dbReference type="Gene3D" id="3.30.40.10">
    <property type="entry name" value="Zinc/RING finger domain, C3HC4 (zinc finger)"/>
    <property type="match status" value="1"/>
</dbReference>
<evidence type="ECO:0000256" key="7">
    <source>
        <dbReference type="ARBA" id="ARBA00022723"/>
    </source>
</evidence>
<keyword evidence="13" id="KW-0472">Membrane</keyword>
<protein>
    <recommendedName>
        <fullName evidence="4">RBR-type E3 ubiquitin transferase</fullName>
        <ecNumber evidence="4">2.3.2.31</ecNumber>
    </recommendedName>
</protein>
<dbReference type="CDD" id="cd23134">
    <property type="entry name" value="RING-HC_ITT1-like"/>
    <property type="match status" value="1"/>
</dbReference>
<dbReference type="Gene3D" id="3.10.110.10">
    <property type="entry name" value="Ubiquitin Conjugating Enzyme"/>
    <property type="match status" value="1"/>
</dbReference>
<dbReference type="InterPro" id="IPR006575">
    <property type="entry name" value="RWD_dom"/>
</dbReference>
<evidence type="ECO:0000256" key="14">
    <source>
        <dbReference type="ARBA" id="ARBA00044508"/>
    </source>
</evidence>
<comment type="subcellular location">
    <subcellularLocation>
        <location evidence="2">Membrane</location>
        <topology evidence="2">Single-pass membrane protein</topology>
    </subcellularLocation>
</comment>
<keyword evidence="9 15" id="KW-0863">Zinc-finger</keyword>
<keyword evidence="8" id="KW-0677">Repeat</keyword>
<dbReference type="SMART" id="SM00184">
    <property type="entry name" value="RING"/>
    <property type="match status" value="2"/>
</dbReference>
<keyword evidence="12" id="KW-1133">Transmembrane helix</keyword>
<dbReference type="InterPro" id="IPR047548">
    <property type="entry name" value="Rcat_RBR_RNF14"/>
</dbReference>
<evidence type="ECO:0000256" key="4">
    <source>
        <dbReference type="ARBA" id="ARBA00012251"/>
    </source>
</evidence>
<dbReference type="InterPro" id="IPR031127">
    <property type="entry name" value="E3_UB_ligase_RBR"/>
</dbReference>
<dbReference type="Gene3D" id="1.20.120.1750">
    <property type="match status" value="1"/>
</dbReference>
<dbReference type="SMART" id="SM00591">
    <property type="entry name" value="RWD"/>
    <property type="match status" value="1"/>
</dbReference>
<evidence type="ECO:0000256" key="5">
    <source>
        <dbReference type="ARBA" id="ARBA00022679"/>
    </source>
</evidence>
<dbReference type="InterPro" id="IPR001841">
    <property type="entry name" value="Znf_RING"/>
</dbReference>
<accession>A0A0H2SF85</accession>
<evidence type="ECO:0000256" key="13">
    <source>
        <dbReference type="ARBA" id="ARBA00023136"/>
    </source>
</evidence>
<evidence type="ECO:0000256" key="3">
    <source>
        <dbReference type="ARBA" id="ARBA00004906"/>
    </source>
</evidence>
<evidence type="ECO:0000256" key="10">
    <source>
        <dbReference type="ARBA" id="ARBA00022786"/>
    </source>
</evidence>
<dbReference type="InterPro" id="IPR016135">
    <property type="entry name" value="UBQ-conjugating_enzyme/RWD"/>
</dbReference>
<dbReference type="PROSITE" id="PS50908">
    <property type="entry name" value="RWD"/>
    <property type="match status" value="1"/>
</dbReference>
<name>A0A0H2SF85_9AGAM</name>
<evidence type="ECO:0000256" key="12">
    <source>
        <dbReference type="ARBA" id="ARBA00022989"/>
    </source>
</evidence>
<evidence type="ECO:0000259" key="16">
    <source>
        <dbReference type="PROSITE" id="PS50089"/>
    </source>
</evidence>
<dbReference type="SUPFAM" id="SSF54495">
    <property type="entry name" value="UBC-like"/>
    <property type="match status" value="1"/>
</dbReference>
<dbReference type="AlphaFoldDB" id="A0A0H2SF85"/>
<dbReference type="PROSITE" id="PS50089">
    <property type="entry name" value="ZF_RING_2"/>
    <property type="match status" value="1"/>
</dbReference>
<keyword evidence="11" id="KW-0862">Zinc</keyword>
<dbReference type="EMBL" id="KQ085882">
    <property type="protein sequence ID" value="KLO20413.1"/>
    <property type="molecule type" value="Genomic_DNA"/>
</dbReference>
<evidence type="ECO:0000256" key="9">
    <source>
        <dbReference type="ARBA" id="ARBA00022771"/>
    </source>
</evidence>
<keyword evidence="7" id="KW-0479">Metal-binding</keyword>
<gene>
    <name evidence="19" type="ORF">SCHPADRAFT_841494</name>
</gene>
<dbReference type="Pfam" id="PF01485">
    <property type="entry name" value="IBR"/>
    <property type="match status" value="1"/>
</dbReference>
<dbReference type="STRING" id="27342.A0A0H2SF85"/>
<dbReference type="CDD" id="cd20341">
    <property type="entry name" value="BRcat_RBR_RNF14"/>
    <property type="match status" value="1"/>
</dbReference>
<evidence type="ECO:0000259" key="18">
    <source>
        <dbReference type="PROSITE" id="PS51873"/>
    </source>
</evidence>
<comment type="catalytic activity">
    <reaction evidence="1">
        <text>[E2 ubiquitin-conjugating enzyme]-S-ubiquitinyl-L-cysteine + [acceptor protein]-L-lysine = [E2 ubiquitin-conjugating enzyme]-L-cysteine + [acceptor protein]-N(6)-ubiquitinyl-L-lysine.</text>
        <dbReference type="EC" id="2.3.2.31"/>
    </reaction>
</comment>
<dbReference type="FunFam" id="3.30.40.10:FF:000051">
    <property type="entry name" value="RBR-type E3 ubiquitin transferase"/>
    <property type="match status" value="1"/>
</dbReference>
<dbReference type="SMART" id="SM00647">
    <property type="entry name" value="IBR"/>
    <property type="match status" value="2"/>
</dbReference>
<keyword evidence="5" id="KW-0808">Transferase</keyword>
<comment type="similarity">
    <text evidence="14">Belongs to the RBR family. RNF14 subfamily.</text>
</comment>
<evidence type="ECO:0000256" key="6">
    <source>
        <dbReference type="ARBA" id="ARBA00022692"/>
    </source>
</evidence>
<sequence length="444" mass="50235">MNNDDTLAKELQNEEFQVLESIYPDYIAQRTEDAIRLEIPVELGEQTSVTLQSEAPLSDVNLELSYLPPLLLDIALPTSYPSRTPPAIRSIHATHFWMTRTAELAGKLLGLWTKGDGVLCEWVETIRSGEFLQTIQMIDTSRILRIACTAPQTLAPLLQSFDSSSAELLFSNTSYSCSICFSSLKGSRCILLQCSHVFCRECLQDFWSLCIKEGSVERVVCPEPSCVKKYREASEEELRRVVSDEEVRRWKWLRVKKAMEKDPSIVHCPVPTCQAPVPKSSEDTEGTGWDRFRNCESCGFDFCAFCKRTWHGPITACPKKVSLALVEQYLALPEGSSARKELERKFGAGVVTKLCREYLDEKSTMELLENSTTGCPGCNVRVEKSEGCNHMTCWKCGMHFCYRCAEVLNPINPYGHFNNSKSKCDGKLFDRVDEPMDFEVLPYL</sequence>
<evidence type="ECO:0000259" key="17">
    <source>
        <dbReference type="PROSITE" id="PS50908"/>
    </source>
</evidence>
<dbReference type="InParanoid" id="A0A0H2SF85"/>
<proteinExistence type="inferred from homology"/>
<comment type="pathway">
    <text evidence="3">Protein modification; protein ubiquitination.</text>
</comment>
<dbReference type="GO" id="GO:0016567">
    <property type="term" value="P:protein ubiquitination"/>
    <property type="evidence" value="ECO:0007669"/>
    <property type="project" value="InterPro"/>
</dbReference>
<feature type="domain" description="RWD" evidence="17">
    <location>
        <begin position="14"/>
        <end position="135"/>
    </location>
</feature>
<feature type="domain" description="RING-type" evidence="18">
    <location>
        <begin position="173"/>
        <end position="428"/>
    </location>
</feature>
<keyword evidence="6" id="KW-0812">Transmembrane</keyword>